<proteinExistence type="predicted"/>
<dbReference type="EMBL" id="CP003837">
    <property type="protein sequence ID" value="AGH44598.1"/>
    <property type="molecule type" value="Genomic_DNA"/>
</dbReference>
<dbReference type="STRING" id="1129794.C427_2489"/>
<organism evidence="1 2">
    <name type="scientific">Paraglaciecola psychrophila 170</name>
    <dbReference type="NCBI Taxonomy" id="1129794"/>
    <lineage>
        <taxon>Bacteria</taxon>
        <taxon>Pseudomonadati</taxon>
        <taxon>Pseudomonadota</taxon>
        <taxon>Gammaproteobacteria</taxon>
        <taxon>Alteromonadales</taxon>
        <taxon>Alteromonadaceae</taxon>
        <taxon>Paraglaciecola</taxon>
    </lineage>
</organism>
<accession>M4RPQ1</accession>
<name>M4RPQ1_9ALTE</name>
<dbReference type="AlphaFoldDB" id="M4RPQ1"/>
<evidence type="ECO:0000313" key="1">
    <source>
        <dbReference type="EMBL" id="AGH44598.1"/>
    </source>
</evidence>
<evidence type="ECO:0000313" key="2">
    <source>
        <dbReference type="Proteomes" id="UP000011864"/>
    </source>
</evidence>
<keyword evidence="2" id="KW-1185">Reference proteome</keyword>
<reference evidence="1 2" key="1">
    <citation type="journal article" date="2013" name="Genome Announc.">
        <title>Complete Genome Sequence of Glaciecola psychrophila Strain 170T.</title>
        <authorList>
            <person name="Yin J."/>
            <person name="Chen J."/>
            <person name="Liu G."/>
            <person name="Yu Y."/>
            <person name="Song L."/>
            <person name="Wang X."/>
            <person name="Qu X."/>
        </authorList>
    </citation>
    <scope>NUCLEOTIDE SEQUENCE [LARGE SCALE GENOMIC DNA]</scope>
    <source>
        <strain evidence="1 2">170</strain>
    </source>
</reference>
<sequence>MKTIFFPRNLGRDTLNLFFTDLEENLNTPEILVDCTTLDFSYPSGMLVAGSKIRKWINHRRKNGLITKKKGYDSDKNVHSISGTWFLNLIGMGEGNELGRLQDQ</sequence>
<protein>
    <submittedName>
        <fullName evidence="1">Uncharacterized protein</fullName>
    </submittedName>
</protein>
<dbReference type="PATRIC" id="fig|1129794.4.peg.2468"/>
<dbReference type="eggNOG" id="COG4585">
    <property type="taxonomic scope" value="Bacteria"/>
</dbReference>
<dbReference type="KEGG" id="gps:C427_2489"/>
<gene>
    <name evidence="1" type="ORF">C427_2489</name>
</gene>
<dbReference type="RefSeq" id="WP_015430783.1">
    <property type="nucleotide sequence ID" value="NC_020514.1"/>
</dbReference>
<dbReference type="HOGENOM" id="CLU_2247436_0_0_6"/>
<dbReference type="Proteomes" id="UP000011864">
    <property type="component" value="Chromosome"/>
</dbReference>